<protein>
    <submittedName>
        <fullName evidence="1">Uncharacterized protein</fullName>
    </submittedName>
</protein>
<proteinExistence type="predicted"/>
<dbReference type="HOGENOM" id="CLU_2302625_0_0_3"/>
<dbReference type="EMBL" id="CP003642">
    <property type="protein sequence ID" value="AFZ22443.1"/>
    <property type="molecule type" value="Genomic_DNA"/>
</dbReference>
<evidence type="ECO:0000313" key="1">
    <source>
        <dbReference type="EMBL" id="AFZ22443.1"/>
    </source>
</evidence>
<dbReference type="AlphaFoldDB" id="K9WQH8"/>
<reference evidence="1 2" key="1">
    <citation type="submission" date="2012-06" db="EMBL/GenBank/DDBJ databases">
        <title>Finished chromosome of genome of Cylindrospermum stagnale PCC 7417.</title>
        <authorList>
            <consortium name="US DOE Joint Genome Institute"/>
            <person name="Gugger M."/>
            <person name="Coursin T."/>
            <person name="Rippka R."/>
            <person name="Tandeau De Marsac N."/>
            <person name="Huntemann M."/>
            <person name="Wei C.-L."/>
            <person name="Han J."/>
            <person name="Detter J.C."/>
            <person name="Han C."/>
            <person name="Tapia R."/>
            <person name="Chen A."/>
            <person name="Kyrpides N."/>
            <person name="Mavromatis K."/>
            <person name="Markowitz V."/>
            <person name="Szeto E."/>
            <person name="Ivanova N."/>
            <person name="Pagani I."/>
            <person name="Pati A."/>
            <person name="Goodwin L."/>
            <person name="Nordberg H.P."/>
            <person name="Cantor M.N."/>
            <person name="Hua S.X."/>
            <person name="Woyke T."/>
            <person name="Kerfeld C.A."/>
        </authorList>
    </citation>
    <scope>NUCLEOTIDE SEQUENCE [LARGE SCALE GENOMIC DNA]</scope>
    <source>
        <strain evidence="1 2">PCC 7417</strain>
    </source>
</reference>
<accession>K9WQH8</accession>
<name>K9WQH8_9NOST</name>
<sequence length="100" mass="11354">MKEKNTYHGWVIELIPLSKGYAFKCWMPDEQIGISNNHIYPGTHQAIRAARKRVKLESASLALIRFLNESYKNCHLSPKEYLALASSISDFITSASKPKT</sequence>
<dbReference type="KEGG" id="csg:Cylst_0061"/>
<organism evidence="1 2">
    <name type="scientific">Cylindrospermum stagnale PCC 7417</name>
    <dbReference type="NCBI Taxonomy" id="56107"/>
    <lineage>
        <taxon>Bacteria</taxon>
        <taxon>Bacillati</taxon>
        <taxon>Cyanobacteriota</taxon>
        <taxon>Cyanophyceae</taxon>
        <taxon>Nostocales</taxon>
        <taxon>Nostocaceae</taxon>
        <taxon>Cylindrospermum</taxon>
    </lineage>
</organism>
<evidence type="ECO:0000313" key="2">
    <source>
        <dbReference type="Proteomes" id="UP000010475"/>
    </source>
</evidence>
<keyword evidence="2" id="KW-1185">Reference proteome</keyword>
<dbReference type="Proteomes" id="UP000010475">
    <property type="component" value="Chromosome"/>
</dbReference>
<dbReference type="eggNOG" id="ENOG50333QH">
    <property type="taxonomic scope" value="Bacteria"/>
</dbReference>
<gene>
    <name evidence="1" type="ORF">Cylst_0061</name>
</gene>